<dbReference type="EMBL" id="GGEC01068110">
    <property type="protein sequence ID" value="MBX48594.1"/>
    <property type="molecule type" value="Transcribed_RNA"/>
</dbReference>
<proteinExistence type="predicted"/>
<organism evidence="1">
    <name type="scientific">Rhizophora mucronata</name>
    <name type="common">Asiatic mangrove</name>
    <dbReference type="NCBI Taxonomy" id="61149"/>
    <lineage>
        <taxon>Eukaryota</taxon>
        <taxon>Viridiplantae</taxon>
        <taxon>Streptophyta</taxon>
        <taxon>Embryophyta</taxon>
        <taxon>Tracheophyta</taxon>
        <taxon>Spermatophyta</taxon>
        <taxon>Magnoliopsida</taxon>
        <taxon>eudicotyledons</taxon>
        <taxon>Gunneridae</taxon>
        <taxon>Pentapetalae</taxon>
        <taxon>rosids</taxon>
        <taxon>fabids</taxon>
        <taxon>Malpighiales</taxon>
        <taxon>Rhizophoraceae</taxon>
        <taxon>Rhizophora</taxon>
    </lineage>
</organism>
<protein>
    <submittedName>
        <fullName evidence="1">Uncharacterized protein</fullName>
    </submittedName>
</protein>
<evidence type="ECO:0000313" key="1">
    <source>
        <dbReference type="EMBL" id="MBX48594.1"/>
    </source>
</evidence>
<accession>A0A2P2P1I6</accession>
<name>A0A2P2P1I6_RHIMU</name>
<reference evidence="1" key="1">
    <citation type="submission" date="2018-02" db="EMBL/GenBank/DDBJ databases">
        <title>Rhizophora mucronata_Transcriptome.</title>
        <authorList>
            <person name="Meera S.P."/>
            <person name="Sreeshan A."/>
            <person name="Augustine A."/>
        </authorList>
    </citation>
    <scope>NUCLEOTIDE SEQUENCE</scope>
    <source>
        <tissue evidence="1">Leaf</tissue>
    </source>
</reference>
<dbReference type="AlphaFoldDB" id="A0A2P2P1I6"/>
<sequence length="41" mass="4711">MKILSVVKEASFHCSCLPENEFFIPLLLSYRFSALMHAFSC</sequence>